<protein>
    <submittedName>
        <fullName evidence="1">Uncharacterized protein</fullName>
    </submittedName>
</protein>
<accession>A0A0C3B568</accession>
<dbReference type="InParanoid" id="A0A0C3B568"/>
<gene>
    <name evidence="1" type="ORF">PILCRDRAFT_829742</name>
</gene>
<dbReference type="EMBL" id="KN833132">
    <property type="protein sequence ID" value="KIM72432.1"/>
    <property type="molecule type" value="Genomic_DNA"/>
</dbReference>
<keyword evidence="2" id="KW-1185">Reference proteome</keyword>
<evidence type="ECO:0000313" key="2">
    <source>
        <dbReference type="Proteomes" id="UP000054166"/>
    </source>
</evidence>
<reference evidence="1 2" key="1">
    <citation type="submission" date="2014-04" db="EMBL/GenBank/DDBJ databases">
        <authorList>
            <consortium name="DOE Joint Genome Institute"/>
            <person name="Kuo A."/>
            <person name="Tarkka M."/>
            <person name="Buscot F."/>
            <person name="Kohler A."/>
            <person name="Nagy L.G."/>
            <person name="Floudas D."/>
            <person name="Copeland A."/>
            <person name="Barry K.W."/>
            <person name="Cichocki N."/>
            <person name="Veneault-Fourrey C."/>
            <person name="LaButti K."/>
            <person name="Lindquist E.A."/>
            <person name="Lipzen A."/>
            <person name="Lundell T."/>
            <person name="Morin E."/>
            <person name="Murat C."/>
            <person name="Sun H."/>
            <person name="Tunlid A."/>
            <person name="Henrissat B."/>
            <person name="Grigoriev I.V."/>
            <person name="Hibbett D.S."/>
            <person name="Martin F."/>
            <person name="Nordberg H.P."/>
            <person name="Cantor M.N."/>
            <person name="Hua S.X."/>
        </authorList>
    </citation>
    <scope>NUCLEOTIDE SEQUENCE [LARGE SCALE GENOMIC DNA]</scope>
    <source>
        <strain evidence="1 2">F 1598</strain>
    </source>
</reference>
<dbReference type="AlphaFoldDB" id="A0A0C3B568"/>
<evidence type="ECO:0000313" key="1">
    <source>
        <dbReference type="EMBL" id="KIM72432.1"/>
    </source>
</evidence>
<dbReference type="HOGENOM" id="CLU_2782884_0_0_1"/>
<dbReference type="Proteomes" id="UP000054166">
    <property type="component" value="Unassembled WGS sequence"/>
</dbReference>
<reference evidence="2" key="2">
    <citation type="submission" date="2015-01" db="EMBL/GenBank/DDBJ databases">
        <title>Evolutionary Origins and Diversification of the Mycorrhizal Mutualists.</title>
        <authorList>
            <consortium name="DOE Joint Genome Institute"/>
            <consortium name="Mycorrhizal Genomics Consortium"/>
            <person name="Kohler A."/>
            <person name="Kuo A."/>
            <person name="Nagy L.G."/>
            <person name="Floudas D."/>
            <person name="Copeland A."/>
            <person name="Barry K.W."/>
            <person name="Cichocki N."/>
            <person name="Veneault-Fourrey C."/>
            <person name="LaButti K."/>
            <person name="Lindquist E.A."/>
            <person name="Lipzen A."/>
            <person name="Lundell T."/>
            <person name="Morin E."/>
            <person name="Murat C."/>
            <person name="Riley R."/>
            <person name="Ohm R."/>
            <person name="Sun H."/>
            <person name="Tunlid A."/>
            <person name="Henrissat B."/>
            <person name="Grigoriev I.V."/>
            <person name="Hibbett D.S."/>
            <person name="Martin F."/>
        </authorList>
    </citation>
    <scope>NUCLEOTIDE SEQUENCE [LARGE SCALE GENOMIC DNA]</scope>
    <source>
        <strain evidence="2">F 1598</strain>
    </source>
</reference>
<proteinExistence type="predicted"/>
<organism evidence="1 2">
    <name type="scientific">Piloderma croceum (strain F 1598)</name>
    <dbReference type="NCBI Taxonomy" id="765440"/>
    <lineage>
        <taxon>Eukaryota</taxon>
        <taxon>Fungi</taxon>
        <taxon>Dikarya</taxon>
        <taxon>Basidiomycota</taxon>
        <taxon>Agaricomycotina</taxon>
        <taxon>Agaricomycetes</taxon>
        <taxon>Agaricomycetidae</taxon>
        <taxon>Atheliales</taxon>
        <taxon>Atheliaceae</taxon>
        <taxon>Piloderma</taxon>
    </lineage>
</organism>
<name>A0A0C3B568_PILCF</name>
<feature type="non-terminal residue" evidence="1">
    <location>
        <position position="1"/>
    </location>
</feature>
<sequence length="69" mass="7802">FLQKSFRDLCKVVQDCTTVTRPKVASVTSYVQILTSCGIEIVPESLRLTTQYLHHSNLIYILPGHVLRA</sequence>